<feature type="compositionally biased region" description="Low complexity" evidence="1">
    <location>
        <begin position="180"/>
        <end position="194"/>
    </location>
</feature>
<accession>A0ABR3VTT5</accession>
<evidence type="ECO:0000313" key="3">
    <source>
        <dbReference type="Proteomes" id="UP001586593"/>
    </source>
</evidence>
<protein>
    <submittedName>
        <fullName evidence="2">Uncharacterized protein</fullName>
    </submittedName>
</protein>
<evidence type="ECO:0000313" key="2">
    <source>
        <dbReference type="EMBL" id="KAL1845085.1"/>
    </source>
</evidence>
<sequence>MHKQKRISTKKAIIDPALLLRVPSSFVSNMSSSTSLTRSRSLGKPATSDTKMQKGEVQQQTEARNTSPSRLPVKGPSRQDTASAGIITATTSLNKNSASGGQRAGLGGSAATASHTRPISGLFGRSASVRQPQTSNTAGVTVSRPPITTRNRPTAAQTQSSSASGGAANIRRPTSSSGVAPSTATNTTAPMTTARGPGHARAKSSVTALSTATTLRPPSSQTSSGASTATTERGSRSGGSGGSSRMAHQRQPSAASAVSSLLPLLPSSSSSSSNPVFDPLSRPSSSTTPQPSLSPPNR</sequence>
<feature type="region of interest" description="Disordered" evidence="1">
    <location>
        <begin position="24"/>
        <end position="81"/>
    </location>
</feature>
<gene>
    <name evidence="2" type="ORF">VTK73DRAFT_1157</name>
</gene>
<organism evidence="2 3">
    <name type="scientific">Phialemonium thermophilum</name>
    <dbReference type="NCBI Taxonomy" id="223376"/>
    <lineage>
        <taxon>Eukaryota</taxon>
        <taxon>Fungi</taxon>
        <taxon>Dikarya</taxon>
        <taxon>Ascomycota</taxon>
        <taxon>Pezizomycotina</taxon>
        <taxon>Sordariomycetes</taxon>
        <taxon>Sordariomycetidae</taxon>
        <taxon>Cephalothecales</taxon>
        <taxon>Cephalothecaceae</taxon>
        <taxon>Phialemonium</taxon>
    </lineage>
</organism>
<evidence type="ECO:0000256" key="1">
    <source>
        <dbReference type="SAM" id="MobiDB-lite"/>
    </source>
</evidence>
<comment type="caution">
    <text evidence="2">The sequence shown here is derived from an EMBL/GenBank/DDBJ whole genome shotgun (WGS) entry which is preliminary data.</text>
</comment>
<dbReference type="EMBL" id="JAZHXJ010001276">
    <property type="protein sequence ID" value="KAL1845085.1"/>
    <property type="molecule type" value="Genomic_DNA"/>
</dbReference>
<feature type="compositionally biased region" description="Low complexity" evidence="1">
    <location>
        <begin position="154"/>
        <end position="168"/>
    </location>
</feature>
<proteinExistence type="predicted"/>
<name>A0ABR3VTT5_9PEZI</name>
<feature type="compositionally biased region" description="Low complexity" evidence="1">
    <location>
        <begin position="252"/>
        <end position="291"/>
    </location>
</feature>
<keyword evidence="3" id="KW-1185">Reference proteome</keyword>
<feature type="region of interest" description="Disordered" evidence="1">
    <location>
        <begin position="93"/>
        <end position="298"/>
    </location>
</feature>
<dbReference type="Proteomes" id="UP001586593">
    <property type="component" value="Unassembled WGS sequence"/>
</dbReference>
<feature type="compositionally biased region" description="Polar residues" evidence="1">
    <location>
        <begin position="56"/>
        <end position="69"/>
    </location>
</feature>
<feature type="compositionally biased region" description="Low complexity" evidence="1">
    <location>
        <begin position="24"/>
        <end position="42"/>
    </location>
</feature>
<reference evidence="2 3" key="1">
    <citation type="journal article" date="2024" name="Commun. Biol.">
        <title>Comparative genomic analysis of thermophilic fungi reveals convergent evolutionary adaptations and gene losses.</title>
        <authorList>
            <person name="Steindorff A.S."/>
            <person name="Aguilar-Pontes M.V."/>
            <person name="Robinson A.J."/>
            <person name="Andreopoulos B."/>
            <person name="LaButti K."/>
            <person name="Kuo A."/>
            <person name="Mondo S."/>
            <person name="Riley R."/>
            <person name="Otillar R."/>
            <person name="Haridas S."/>
            <person name="Lipzen A."/>
            <person name="Grimwood J."/>
            <person name="Schmutz J."/>
            <person name="Clum A."/>
            <person name="Reid I.D."/>
            <person name="Moisan M.C."/>
            <person name="Butler G."/>
            <person name="Nguyen T.T.M."/>
            <person name="Dewar K."/>
            <person name="Conant G."/>
            <person name="Drula E."/>
            <person name="Henrissat B."/>
            <person name="Hansel C."/>
            <person name="Singer S."/>
            <person name="Hutchinson M.I."/>
            <person name="de Vries R.P."/>
            <person name="Natvig D.O."/>
            <person name="Powell A.J."/>
            <person name="Tsang A."/>
            <person name="Grigoriev I.V."/>
        </authorList>
    </citation>
    <scope>NUCLEOTIDE SEQUENCE [LARGE SCALE GENOMIC DNA]</scope>
    <source>
        <strain evidence="2 3">ATCC 24622</strain>
    </source>
</reference>
<feature type="compositionally biased region" description="Low complexity" evidence="1">
    <location>
        <begin position="204"/>
        <end position="232"/>
    </location>
</feature>
<feature type="compositionally biased region" description="Polar residues" evidence="1">
    <location>
        <begin position="128"/>
        <end position="152"/>
    </location>
</feature>